<dbReference type="OrthoDB" id="4733at2759"/>
<accession>A0A5N6R893</accession>
<dbReference type="PANTHER" id="PTHR15852:SF27">
    <property type="entry name" value="PROTEIN DISULFIDE-ISOMERASE LQY1, CHLOROPLASTIC"/>
    <property type="match status" value="1"/>
</dbReference>
<dbReference type="GO" id="GO:0003756">
    <property type="term" value="F:protein disulfide isomerase activity"/>
    <property type="evidence" value="ECO:0007669"/>
    <property type="project" value="TreeGrafter"/>
</dbReference>
<sequence>MSLAPSLPRFHSPFLCCPLKLSPPTTSFLSYRPTRNQRSPASYPCIRALDLDQNTVVAISVGLVSVAVGIGIPVFYETQIDNSVTDLQSEKTISHAFPALAPGHANYYARQFELVMAVSNLFSHKKNGYSSPEKCRFCLGTGTVTVELGGNEKEVSRCINCEGAGSLTCTTCQGTGIQPRYLDRRYGVV</sequence>
<name>A0A5N6R893_9ROSI</name>
<dbReference type="PANTHER" id="PTHR15852">
    <property type="entry name" value="PLASTID TRANSCRIPTIONALLY ACTIVE PROTEIN"/>
    <property type="match status" value="1"/>
</dbReference>
<dbReference type="SUPFAM" id="SSF57938">
    <property type="entry name" value="DnaJ/Hsp40 cysteine-rich domain"/>
    <property type="match status" value="1"/>
</dbReference>
<evidence type="ECO:0000313" key="2">
    <source>
        <dbReference type="Proteomes" id="UP000327013"/>
    </source>
</evidence>
<keyword evidence="2" id="KW-1185">Reference proteome</keyword>
<organism evidence="1 2">
    <name type="scientific">Carpinus fangiana</name>
    <dbReference type="NCBI Taxonomy" id="176857"/>
    <lineage>
        <taxon>Eukaryota</taxon>
        <taxon>Viridiplantae</taxon>
        <taxon>Streptophyta</taxon>
        <taxon>Embryophyta</taxon>
        <taxon>Tracheophyta</taxon>
        <taxon>Spermatophyta</taxon>
        <taxon>Magnoliopsida</taxon>
        <taxon>eudicotyledons</taxon>
        <taxon>Gunneridae</taxon>
        <taxon>Pentapetalae</taxon>
        <taxon>rosids</taxon>
        <taxon>fabids</taxon>
        <taxon>Fagales</taxon>
        <taxon>Betulaceae</taxon>
        <taxon>Carpinus</taxon>
    </lineage>
</organism>
<reference evidence="1 2" key="1">
    <citation type="submission" date="2019-06" db="EMBL/GenBank/DDBJ databases">
        <title>A chromosomal-level reference genome of Carpinus fangiana (Coryloideae, Betulaceae).</title>
        <authorList>
            <person name="Yang X."/>
            <person name="Wang Z."/>
            <person name="Zhang L."/>
            <person name="Hao G."/>
            <person name="Liu J."/>
            <person name="Yang Y."/>
        </authorList>
    </citation>
    <scope>NUCLEOTIDE SEQUENCE [LARGE SCALE GENOMIC DNA]</scope>
    <source>
        <strain evidence="1">Cfa_2016G</strain>
        <tissue evidence="1">Leaf</tissue>
    </source>
</reference>
<dbReference type="AlphaFoldDB" id="A0A5N6R893"/>
<dbReference type="InterPro" id="IPR035272">
    <property type="entry name" value="DUF5351"/>
</dbReference>
<protein>
    <submittedName>
        <fullName evidence="1">Uncharacterized protein</fullName>
    </submittedName>
</protein>
<dbReference type="InterPro" id="IPR036410">
    <property type="entry name" value="HSP_DnaJ_Cys-rich_dom_sf"/>
</dbReference>
<dbReference type="GO" id="GO:0010206">
    <property type="term" value="P:photosystem II repair"/>
    <property type="evidence" value="ECO:0007669"/>
    <property type="project" value="TreeGrafter"/>
</dbReference>
<evidence type="ECO:0000313" key="1">
    <source>
        <dbReference type="EMBL" id="KAE8057232.1"/>
    </source>
</evidence>
<dbReference type="Pfam" id="PF17302">
    <property type="entry name" value="DUF5351"/>
    <property type="match status" value="1"/>
</dbReference>
<dbReference type="GO" id="GO:0009507">
    <property type="term" value="C:chloroplast"/>
    <property type="evidence" value="ECO:0007669"/>
    <property type="project" value="TreeGrafter"/>
</dbReference>
<dbReference type="Proteomes" id="UP000327013">
    <property type="component" value="Chromosome 5"/>
</dbReference>
<gene>
    <name evidence="1" type="ORF">FH972_013938</name>
</gene>
<dbReference type="Gene3D" id="2.10.230.10">
    <property type="entry name" value="Heat shock protein DnaJ, cysteine-rich domain"/>
    <property type="match status" value="1"/>
</dbReference>
<proteinExistence type="predicted"/>
<dbReference type="EMBL" id="CM017325">
    <property type="protein sequence ID" value="KAE8057232.1"/>
    <property type="molecule type" value="Genomic_DNA"/>
</dbReference>